<feature type="compositionally biased region" description="Basic and acidic residues" evidence="1">
    <location>
        <begin position="272"/>
        <end position="291"/>
    </location>
</feature>
<gene>
    <name evidence="3" type="ORF">BV898_11926</name>
</gene>
<evidence type="ECO:0000256" key="1">
    <source>
        <dbReference type="SAM" id="MobiDB-lite"/>
    </source>
</evidence>
<evidence type="ECO:0000313" key="4">
    <source>
        <dbReference type="Proteomes" id="UP000192578"/>
    </source>
</evidence>
<dbReference type="AlphaFoldDB" id="A0A1W0WF28"/>
<keyword evidence="2" id="KW-0732">Signal</keyword>
<feature type="compositionally biased region" description="Polar residues" evidence="1">
    <location>
        <begin position="255"/>
        <end position="271"/>
    </location>
</feature>
<evidence type="ECO:0000313" key="3">
    <source>
        <dbReference type="EMBL" id="OQV13815.1"/>
    </source>
</evidence>
<keyword evidence="4" id="KW-1185">Reference proteome</keyword>
<feature type="chain" id="PRO_5012709478" evidence="2">
    <location>
        <begin position="23"/>
        <end position="297"/>
    </location>
</feature>
<protein>
    <submittedName>
        <fullName evidence="3">Uncharacterized protein</fullName>
    </submittedName>
</protein>
<organism evidence="3 4">
    <name type="scientific">Hypsibius exemplaris</name>
    <name type="common">Freshwater tardigrade</name>
    <dbReference type="NCBI Taxonomy" id="2072580"/>
    <lineage>
        <taxon>Eukaryota</taxon>
        <taxon>Metazoa</taxon>
        <taxon>Ecdysozoa</taxon>
        <taxon>Tardigrada</taxon>
        <taxon>Eutardigrada</taxon>
        <taxon>Parachela</taxon>
        <taxon>Hypsibioidea</taxon>
        <taxon>Hypsibiidae</taxon>
        <taxon>Hypsibius</taxon>
    </lineage>
</organism>
<dbReference type="EMBL" id="MTYJ01000115">
    <property type="protein sequence ID" value="OQV13815.1"/>
    <property type="molecule type" value="Genomic_DNA"/>
</dbReference>
<evidence type="ECO:0000256" key="2">
    <source>
        <dbReference type="SAM" id="SignalP"/>
    </source>
</evidence>
<feature type="region of interest" description="Disordered" evidence="1">
    <location>
        <begin position="255"/>
        <end position="293"/>
    </location>
</feature>
<feature type="signal peptide" evidence="2">
    <location>
        <begin position="1"/>
        <end position="22"/>
    </location>
</feature>
<reference evidence="4" key="1">
    <citation type="submission" date="2017-01" db="EMBL/GenBank/DDBJ databases">
        <title>Comparative genomics of anhydrobiosis in the tardigrade Hypsibius dujardini.</title>
        <authorList>
            <person name="Yoshida Y."/>
            <person name="Koutsovoulos G."/>
            <person name="Laetsch D."/>
            <person name="Stevens L."/>
            <person name="Kumar S."/>
            <person name="Horikawa D."/>
            <person name="Ishino K."/>
            <person name="Komine S."/>
            <person name="Tomita M."/>
            <person name="Blaxter M."/>
            <person name="Arakawa K."/>
        </authorList>
    </citation>
    <scope>NUCLEOTIDE SEQUENCE [LARGE SCALE GENOMIC DNA]</scope>
    <source>
        <strain evidence="4">Z151</strain>
    </source>
</reference>
<proteinExistence type="predicted"/>
<sequence length="297" mass="31640">MASTLSRTQILILLAVLTVCAGQTRDTASAGDDAGQNFVEHLRKMSPRPIRPNQQRTTAFPATGIDEGATTATAGPSSSKTITNWVSGKMWWDGAGVCAKEVARNHTTTASLAAAAATRLPRAVDPEEQNVLTLCHINDAGDLRTCRSMRSTNGSAVEVTVTEFKCCLDHQLAGNECIPGNGAVNVTQDTNRGAAATSSSNSPSDPNLLAFFQQILQGSLRTQALISRALNPNSFEMDDEIQPAMMPVVFVSGANSSGSHTSPNLNQTFHVENTEDNSHPDKSEQKTHSDLHLTLIL</sequence>
<dbReference type="Proteomes" id="UP000192578">
    <property type="component" value="Unassembled WGS sequence"/>
</dbReference>
<name>A0A1W0WF28_HYPEX</name>
<accession>A0A1W0WF28</accession>
<comment type="caution">
    <text evidence="3">The sequence shown here is derived from an EMBL/GenBank/DDBJ whole genome shotgun (WGS) entry which is preliminary data.</text>
</comment>